<comment type="caution">
    <text evidence="2">The sequence shown here is derived from an EMBL/GenBank/DDBJ whole genome shotgun (WGS) entry which is preliminary data.</text>
</comment>
<dbReference type="InParanoid" id="A0A1V8TSC6"/>
<evidence type="ECO:0000313" key="2">
    <source>
        <dbReference type="EMBL" id="OQO14227.1"/>
    </source>
</evidence>
<gene>
    <name evidence="2" type="ORF">B0A48_01103</name>
</gene>
<organism evidence="2 3">
    <name type="scientific">Cryoendolithus antarcticus</name>
    <dbReference type="NCBI Taxonomy" id="1507870"/>
    <lineage>
        <taxon>Eukaryota</taxon>
        <taxon>Fungi</taxon>
        <taxon>Dikarya</taxon>
        <taxon>Ascomycota</taxon>
        <taxon>Pezizomycotina</taxon>
        <taxon>Dothideomycetes</taxon>
        <taxon>Dothideomycetidae</taxon>
        <taxon>Cladosporiales</taxon>
        <taxon>Cladosporiaceae</taxon>
        <taxon>Cryoendolithus</taxon>
    </lineage>
</organism>
<reference evidence="3" key="1">
    <citation type="submission" date="2017-03" db="EMBL/GenBank/DDBJ databases">
        <title>Genomes of endolithic fungi from Antarctica.</title>
        <authorList>
            <person name="Coleine C."/>
            <person name="Masonjones S."/>
            <person name="Stajich J.E."/>
        </authorList>
    </citation>
    <scope>NUCLEOTIDE SEQUENCE [LARGE SCALE GENOMIC DNA]</scope>
    <source>
        <strain evidence="3">CCFEE 5527</strain>
    </source>
</reference>
<proteinExistence type="predicted"/>
<accession>A0A1V8TSC6</accession>
<name>A0A1V8TSC6_9PEZI</name>
<feature type="region of interest" description="Disordered" evidence="1">
    <location>
        <begin position="88"/>
        <end position="108"/>
    </location>
</feature>
<protein>
    <submittedName>
        <fullName evidence="2">Uncharacterized protein</fullName>
    </submittedName>
</protein>
<evidence type="ECO:0000313" key="3">
    <source>
        <dbReference type="Proteomes" id="UP000192596"/>
    </source>
</evidence>
<sequence>MELSQPSALATPVCSGRGPSTIKKEKRFWNSGNAWTEEHRSADGANPYHALERTLGRTAQALRLKVLHHIELAEGAAYEVALRAARAVGRTDPEKPRRRSGGDYAEDNKISAQRALDHFNARMQHSGAHQLSLSQKRKRAADFEQSVAKRSRTSSPARAESDNCDLLAISASSNHVQASVRSHSHFRTSNRATNTTPVVVSNPGQTKLLTLPSIFNNALGSNVMYPSGLPRQPAINSYAARGMDMLSTGQQAATAEPPLRHSATVAYPKRILPRPRVCQAQNLESVAVRPWAGFSVFDKLQTVEPMAAPLGPISSLAPTRY</sequence>
<dbReference type="EMBL" id="NAJO01000002">
    <property type="protein sequence ID" value="OQO14227.1"/>
    <property type="molecule type" value="Genomic_DNA"/>
</dbReference>
<dbReference type="Proteomes" id="UP000192596">
    <property type="component" value="Unassembled WGS sequence"/>
</dbReference>
<evidence type="ECO:0000256" key="1">
    <source>
        <dbReference type="SAM" id="MobiDB-lite"/>
    </source>
</evidence>
<keyword evidence="3" id="KW-1185">Reference proteome</keyword>
<feature type="region of interest" description="Disordered" evidence="1">
    <location>
        <begin position="126"/>
        <end position="161"/>
    </location>
</feature>
<dbReference type="AlphaFoldDB" id="A0A1V8TSC6"/>